<sequence length="51" mass="5474">DLQALQTLSIVGSLAAVWWTPLVFGPYTWSRQPLLVSEAVSRKPGLSSGSC</sequence>
<dbReference type="AlphaFoldDB" id="A0AAV7MA44"/>
<comment type="caution">
    <text evidence="1">The sequence shown here is derived from an EMBL/GenBank/DDBJ whole genome shotgun (WGS) entry which is preliminary data.</text>
</comment>
<accession>A0AAV7MA44</accession>
<reference evidence="1" key="1">
    <citation type="journal article" date="2022" name="bioRxiv">
        <title>Sequencing and chromosome-scale assembly of the giantPleurodeles waltlgenome.</title>
        <authorList>
            <person name="Brown T."/>
            <person name="Elewa A."/>
            <person name="Iarovenko S."/>
            <person name="Subramanian E."/>
            <person name="Araus A.J."/>
            <person name="Petzold A."/>
            <person name="Susuki M."/>
            <person name="Suzuki K.-i.T."/>
            <person name="Hayashi T."/>
            <person name="Toyoda A."/>
            <person name="Oliveira C."/>
            <person name="Osipova E."/>
            <person name="Leigh N.D."/>
            <person name="Simon A."/>
            <person name="Yun M.H."/>
        </authorList>
    </citation>
    <scope>NUCLEOTIDE SEQUENCE</scope>
    <source>
        <strain evidence="1">20211129_DDA</strain>
        <tissue evidence="1">Liver</tissue>
    </source>
</reference>
<protein>
    <submittedName>
        <fullName evidence="1">Uncharacterized protein</fullName>
    </submittedName>
</protein>
<feature type="non-terminal residue" evidence="1">
    <location>
        <position position="1"/>
    </location>
</feature>
<dbReference type="Proteomes" id="UP001066276">
    <property type="component" value="Chromosome 10"/>
</dbReference>
<name>A0AAV7MA44_PLEWA</name>
<proteinExistence type="predicted"/>
<keyword evidence="2" id="KW-1185">Reference proteome</keyword>
<evidence type="ECO:0000313" key="1">
    <source>
        <dbReference type="EMBL" id="KAJ1100402.1"/>
    </source>
</evidence>
<gene>
    <name evidence="1" type="ORF">NDU88_005488</name>
</gene>
<organism evidence="1 2">
    <name type="scientific">Pleurodeles waltl</name>
    <name type="common">Iberian ribbed newt</name>
    <dbReference type="NCBI Taxonomy" id="8319"/>
    <lineage>
        <taxon>Eukaryota</taxon>
        <taxon>Metazoa</taxon>
        <taxon>Chordata</taxon>
        <taxon>Craniata</taxon>
        <taxon>Vertebrata</taxon>
        <taxon>Euteleostomi</taxon>
        <taxon>Amphibia</taxon>
        <taxon>Batrachia</taxon>
        <taxon>Caudata</taxon>
        <taxon>Salamandroidea</taxon>
        <taxon>Salamandridae</taxon>
        <taxon>Pleurodelinae</taxon>
        <taxon>Pleurodeles</taxon>
    </lineage>
</organism>
<feature type="non-terminal residue" evidence="1">
    <location>
        <position position="51"/>
    </location>
</feature>
<evidence type="ECO:0000313" key="2">
    <source>
        <dbReference type="Proteomes" id="UP001066276"/>
    </source>
</evidence>
<dbReference type="EMBL" id="JANPWB010000014">
    <property type="protein sequence ID" value="KAJ1100402.1"/>
    <property type="molecule type" value="Genomic_DNA"/>
</dbReference>